<dbReference type="InterPro" id="IPR003599">
    <property type="entry name" value="Ig_sub"/>
</dbReference>
<accession>A0AAD5AQ80</accession>
<keyword evidence="5" id="KW-1133">Transmembrane helix</keyword>
<dbReference type="Pfam" id="PF07686">
    <property type="entry name" value="V-set"/>
    <property type="match status" value="2"/>
</dbReference>
<dbReference type="PANTHER" id="PTHR25466:SF14">
    <property type="entry name" value="BUTYROPHILIN SUBFAMILY 2 MEMBER A2-LIKE-RELATED"/>
    <property type="match status" value="1"/>
</dbReference>
<evidence type="ECO:0000313" key="13">
    <source>
        <dbReference type="Proteomes" id="UP001205998"/>
    </source>
</evidence>
<comment type="subcellular location">
    <subcellularLocation>
        <location evidence="1">Cell membrane</location>
        <topology evidence="1">Single-pass type I membrane protein</topology>
    </subcellularLocation>
</comment>
<dbReference type="GO" id="GO:0042130">
    <property type="term" value="P:negative regulation of T cell proliferation"/>
    <property type="evidence" value="ECO:0007669"/>
    <property type="project" value="TreeGrafter"/>
</dbReference>
<keyword evidence="4" id="KW-0732">Signal</keyword>
<dbReference type="InterPro" id="IPR013783">
    <property type="entry name" value="Ig-like_fold"/>
</dbReference>
<gene>
    <name evidence="12" type="ORF">C0J50_20320</name>
</gene>
<evidence type="ECO:0000313" key="12">
    <source>
        <dbReference type="EMBL" id="KAI5620015.1"/>
    </source>
</evidence>
<keyword evidence="2" id="KW-1003">Cell membrane</keyword>
<dbReference type="GO" id="GO:0006955">
    <property type="term" value="P:immune response"/>
    <property type="evidence" value="ECO:0007669"/>
    <property type="project" value="TreeGrafter"/>
</dbReference>
<evidence type="ECO:0000259" key="11">
    <source>
        <dbReference type="PROSITE" id="PS50835"/>
    </source>
</evidence>
<protein>
    <submittedName>
        <fullName evidence="12">Butyrophilin subfamily 2 member A2-like isoform X1</fullName>
    </submittedName>
</protein>
<dbReference type="GO" id="GO:0071222">
    <property type="term" value="P:cellular response to lipopolysaccharide"/>
    <property type="evidence" value="ECO:0007669"/>
    <property type="project" value="TreeGrafter"/>
</dbReference>
<evidence type="ECO:0000256" key="10">
    <source>
        <dbReference type="ARBA" id="ARBA00023319"/>
    </source>
</evidence>
<dbReference type="InterPro" id="IPR013106">
    <property type="entry name" value="Ig_V-set"/>
</dbReference>
<dbReference type="GO" id="GO:0031295">
    <property type="term" value="P:T cell costimulation"/>
    <property type="evidence" value="ECO:0007669"/>
    <property type="project" value="TreeGrafter"/>
</dbReference>
<evidence type="ECO:0000256" key="8">
    <source>
        <dbReference type="ARBA" id="ARBA00023170"/>
    </source>
</evidence>
<evidence type="ECO:0000256" key="1">
    <source>
        <dbReference type="ARBA" id="ARBA00004251"/>
    </source>
</evidence>
<keyword evidence="10" id="KW-0393">Immunoglobulin domain</keyword>
<dbReference type="FunFam" id="2.60.40.10:FF:000142">
    <property type="entry name" value="V-set domain-containing T-cell activation inhibitor 1"/>
    <property type="match status" value="1"/>
</dbReference>
<evidence type="ECO:0000256" key="5">
    <source>
        <dbReference type="ARBA" id="ARBA00022989"/>
    </source>
</evidence>
<feature type="domain" description="Ig-like" evidence="11">
    <location>
        <begin position="275"/>
        <end position="331"/>
    </location>
</feature>
<evidence type="ECO:0000256" key="6">
    <source>
        <dbReference type="ARBA" id="ARBA00023136"/>
    </source>
</evidence>
<dbReference type="EMBL" id="MU551652">
    <property type="protein sequence ID" value="KAI5620015.1"/>
    <property type="molecule type" value="Genomic_DNA"/>
</dbReference>
<feature type="domain" description="Ig-like" evidence="11">
    <location>
        <begin position="132"/>
        <end position="258"/>
    </location>
</feature>
<dbReference type="Proteomes" id="UP001205998">
    <property type="component" value="Unassembled WGS sequence"/>
</dbReference>
<dbReference type="InterPro" id="IPR013162">
    <property type="entry name" value="CD80_C2-set"/>
</dbReference>
<dbReference type="InterPro" id="IPR036179">
    <property type="entry name" value="Ig-like_dom_sf"/>
</dbReference>
<dbReference type="GO" id="GO:0007166">
    <property type="term" value="P:cell surface receptor signaling pathway"/>
    <property type="evidence" value="ECO:0007669"/>
    <property type="project" value="TreeGrafter"/>
</dbReference>
<dbReference type="InterPro" id="IPR051713">
    <property type="entry name" value="T-cell_Activation_Regulation"/>
</dbReference>
<reference evidence="12" key="1">
    <citation type="submission" date="2018-07" db="EMBL/GenBank/DDBJ databases">
        <title>Comparative genomics of catfishes provides insights into carnivory and benthic adaptation.</title>
        <authorList>
            <person name="Zhang Y."/>
            <person name="Wang D."/>
            <person name="Peng Z."/>
            <person name="Zheng S."/>
            <person name="Shao F."/>
            <person name="Tao W."/>
        </authorList>
    </citation>
    <scope>NUCLEOTIDE SEQUENCE</scope>
    <source>
        <strain evidence="12">Chongqing</strain>
    </source>
</reference>
<evidence type="ECO:0000256" key="9">
    <source>
        <dbReference type="ARBA" id="ARBA00023180"/>
    </source>
</evidence>
<evidence type="ECO:0000256" key="4">
    <source>
        <dbReference type="ARBA" id="ARBA00022729"/>
    </source>
</evidence>
<dbReference type="Pfam" id="PF08205">
    <property type="entry name" value="C2-set_2"/>
    <property type="match status" value="2"/>
</dbReference>
<evidence type="ECO:0000256" key="7">
    <source>
        <dbReference type="ARBA" id="ARBA00023157"/>
    </source>
</evidence>
<organism evidence="12 13">
    <name type="scientific">Silurus asotus</name>
    <name type="common">Amur catfish</name>
    <name type="synonym">Parasilurus asotus</name>
    <dbReference type="NCBI Taxonomy" id="30991"/>
    <lineage>
        <taxon>Eukaryota</taxon>
        <taxon>Metazoa</taxon>
        <taxon>Chordata</taxon>
        <taxon>Craniata</taxon>
        <taxon>Vertebrata</taxon>
        <taxon>Euteleostomi</taxon>
        <taxon>Actinopterygii</taxon>
        <taxon>Neopterygii</taxon>
        <taxon>Teleostei</taxon>
        <taxon>Ostariophysi</taxon>
        <taxon>Siluriformes</taxon>
        <taxon>Siluridae</taxon>
        <taxon>Silurus</taxon>
    </lineage>
</organism>
<feature type="non-terminal residue" evidence="12">
    <location>
        <position position="331"/>
    </location>
</feature>
<dbReference type="SMART" id="SM00409">
    <property type="entry name" value="IG"/>
    <property type="match status" value="2"/>
</dbReference>
<dbReference type="InterPro" id="IPR007110">
    <property type="entry name" value="Ig-like_dom"/>
</dbReference>
<dbReference type="SUPFAM" id="SSF48726">
    <property type="entry name" value="Immunoglobulin"/>
    <property type="match status" value="4"/>
</dbReference>
<keyword evidence="13" id="KW-1185">Reference proteome</keyword>
<evidence type="ECO:0000256" key="3">
    <source>
        <dbReference type="ARBA" id="ARBA00022692"/>
    </source>
</evidence>
<dbReference type="PROSITE" id="PS50835">
    <property type="entry name" value="IG_LIKE"/>
    <property type="match status" value="2"/>
</dbReference>
<feature type="non-terminal residue" evidence="12">
    <location>
        <position position="1"/>
    </location>
</feature>
<keyword evidence="6" id="KW-0472">Membrane</keyword>
<keyword evidence="9" id="KW-0325">Glycoprotein</keyword>
<dbReference type="PANTHER" id="PTHR25466">
    <property type="entry name" value="T-LYMPHOCYTE ACTIVATION ANTIGEN"/>
    <property type="match status" value="1"/>
</dbReference>
<dbReference type="GO" id="GO:0042102">
    <property type="term" value="P:positive regulation of T cell proliferation"/>
    <property type="evidence" value="ECO:0007669"/>
    <property type="project" value="TreeGrafter"/>
</dbReference>
<dbReference type="GO" id="GO:0009897">
    <property type="term" value="C:external side of plasma membrane"/>
    <property type="evidence" value="ECO:0007669"/>
    <property type="project" value="TreeGrafter"/>
</dbReference>
<sequence>ENQDVDFRGRTSLFRDQISQGNVSLLLRKVRVEDEGIYTCYTFSRSEQLEEIIHLDVKAPIKRVEIKLNDKQISCNASDVYPQPIISWFKNQEMISENMTNMTTITRDTQGLFSLTSNFNYKKNERDRNADPSRKRKNEYSCSFSFEDKSQTYNASLRHDVTVTCVSTSVCVLPCTSQYNGIIHWEKDKKTVHSFYKKADQLEYQDVDFKDRTSLFQDQIPHGNISLMLRKIRPKDEGRYKCYTATDSDNKEQFVLLKVRVPLKQVDLKNTNEGISCGAKDVYPKPGISWYRDENPVGSSVKTTEDKEGLFSVSSVFPQSVTENITYICSI</sequence>
<keyword evidence="8" id="KW-0675">Receptor</keyword>
<name>A0AAD5AQ80_SILAS</name>
<evidence type="ECO:0000256" key="2">
    <source>
        <dbReference type="ARBA" id="ARBA00022475"/>
    </source>
</evidence>
<dbReference type="Gene3D" id="2.60.40.10">
    <property type="entry name" value="Immunoglobulins"/>
    <property type="match status" value="4"/>
</dbReference>
<proteinExistence type="predicted"/>
<keyword evidence="7" id="KW-1015">Disulfide bond</keyword>
<dbReference type="AlphaFoldDB" id="A0AAD5AQ80"/>
<keyword evidence="3" id="KW-0812">Transmembrane</keyword>
<comment type="caution">
    <text evidence="12">The sequence shown here is derived from an EMBL/GenBank/DDBJ whole genome shotgun (WGS) entry which is preliminary data.</text>
</comment>